<evidence type="ECO:0000256" key="4">
    <source>
        <dbReference type="ARBA" id="ARBA00023180"/>
    </source>
</evidence>
<reference evidence="11" key="1">
    <citation type="submission" date="2021-10" db="EMBL/GenBank/DDBJ databases">
        <title>Tropical sea cucumber genome reveals ecological adaptation and Cuvierian tubules defense mechanism.</title>
        <authorList>
            <person name="Chen T."/>
        </authorList>
    </citation>
    <scope>NUCLEOTIDE SEQUENCE</scope>
    <source>
        <strain evidence="11">Nanhai2018</strain>
        <tissue evidence="11">Muscle</tissue>
    </source>
</reference>
<feature type="disulfide bond" evidence="5">
    <location>
        <begin position="274"/>
        <end position="335"/>
    </location>
</feature>
<evidence type="ECO:0000256" key="5">
    <source>
        <dbReference type="PROSITE-ProRule" id="PRU00196"/>
    </source>
</evidence>
<dbReference type="PANTHER" id="PTHR48071">
    <property type="entry name" value="SRCR DOMAIN-CONTAINING PROTEIN"/>
    <property type="match status" value="1"/>
</dbReference>
<evidence type="ECO:0000256" key="7">
    <source>
        <dbReference type="SAM" id="SignalP"/>
    </source>
</evidence>
<feature type="transmembrane region" description="Helical" evidence="6">
    <location>
        <begin position="1338"/>
        <end position="1361"/>
    </location>
</feature>
<proteinExistence type="predicted"/>
<dbReference type="FunFam" id="3.10.250.10:FF:000011">
    <property type="entry name" value="Scavenger receptor class A member 5"/>
    <property type="match status" value="1"/>
</dbReference>
<feature type="domain" description="SRCR" evidence="9">
    <location>
        <begin position="370"/>
        <end position="469"/>
    </location>
</feature>
<evidence type="ECO:0000256" key="2">
    <source>
        <dbReference type="ARBA" id="ARBA00022737"/>
    </source>
</evidence>
<dbReference type="InterPro" id="IPR055356">
    <property type="entry name" value="ZP-N"/>
</dbReference>
<feature type="disulfide bond" evidence="5">
    <location>
        <begin position="879"/>
        <end position="889"/>
    </location>
</feature>
<dbReference type="InterPro" id="IPR001507">
    <property type="entry name" value="ZP_dom"/>
</dbReference>
<dbReference type="EMBL" id="JAIZAY010000020">
    <property type="protein sequence ID" value="KAJ8022468.1"/>
    <property type="molecule type" value="Genomic_DNA"/>
</dbReference>
<evidence type="ECO:0000256" key="6">
    <source>
        <dbReference type="SAM" id="Phobius"/>
    </source>
</evidence>
<dbReference type="PROSITE" id="PS00420">
    <property type="entry name" value="SRCR_1"/>
    <property type="match status" value="3"/>
</dbReference>
<accession>A0A9Q0YH20</accession>
<feature type="chain" id="PRO_5040108883" evidence="7">
    <location>
        <begin position="20"/>
        <end position="1385"/>
    </location>
</feature>
<dbReference type="Gene3D" id="2.60.40.3210">
    <property type="entry name" value="Zona pellucida, ZP-N domain"/>
    <property type="match status" value="1"/>
</dbReference>
<dbReference type="Proteomes" id="UP001152320">
    <property type="component" value="Chromosome 20"/>
</dbReference>
<evidence type="ECO:0000256" key="1">
    <source>
        <dbReference type="ARBA" id="ARBA00022729"/>
    </source>
</evidence>
<keyword evidence="3 5" id="KW-1015">Disulfide bond</keyword>
<dbReference type="PANTHER" id="PTHR48071:SF18">
    <property type="entry name" value="DELETED IN MALIGNANT BRAIN TUMORS 1 PROTEIN-RELATED"/>
    <property type="match status" value="1"/>
</dbReference>
<dbReference type="InterPro" id="IPR000998">
    <property type="entry name" value="MAM_dom"/>
</dbReference>
<dbReference type="Pfam" id="PF00100">
    <property type="entry name" value="Zona_pellucida"/>
    <property type="match status" value="1"/>
</dbReference>
<feature type="disulfide bond" evidence="5">
    <location>
        <begin position="305"/>
        <end position="315"/>
    </location>
</feature>
<feature type="disulfide bond" evidence="5">
    <location>
        <begin position="999"/>
        <end position="1009"/>
    </location>
</feature>
<dbReference type="InterPro" id="IPR036772">
    <property type="entry name" value="SRCR-like_dom_sf"/>
</dbReference>
<feature type="disulfide bond" evidence="5">
    <location>
        <begin position="407"/>
        <end position="468"/>
    </location>
</feature>
<comment type="caution">
    <text evidence="11">The sequence shown here is derived from an EMBL/GenBank/DDBJ whole genome shotgun (WGS) entry which is preliminary data.</text>
</comment>
<feature type="domain" description="MAM" evidence="8">
    <location>
        <begin position="591"/>
        <end position="750"/>
    </location>
</feature>
<keyword evidence="2" id="KW-0677">Repeat</keyword>
<feature type="disulfide bond" evidence="5">
    <location>
        <begin position="835"/>
        <end position="899"/>
    </location>
</feature>
<organism evidence="11 12">
    <name type="scientific">Holothuria leucospilota</name>
    <name type="common">Black long sea cucumber</name>
    <name type="synonym">Mertensiothuria leucospilota</name>
    <dbReference type="NCBI Taxonomy" id="206669"/>
    <lineage>
        <taxon>Eukaryota</taxon>
        <taxon>Metazoa</taxon>
        <taxon>Echinodermata</taxon>
        <taxon>Eleutherozoa</taxon>
        <taxon>Echinozoa</taxon>
        <taxon>Holothuroidea</taxon>
        <taxon>Aspidochirotacea</taxon>
        <taxon>Aspidochirotida</taxon>
        <taxon>Holothuriidae</taxon>
        <taxon>Holothuria</taxon>
    </lineage>
</organism>
<dbReference type="PRINTS" id="PR00258">
    <property type="entry name" value="SPERACTRCPTR"/>
</dbReference>
<keyword evidence="12" id="KW-1185">Reference proteome</keyword>
<name>A0A9Q0YH20_HOLLE</name>
<dbReference type="Gene3D" id="2.60.120.200">
    <property type="match status" value="2"/>
</dbReference>
<gene>
    <name evidence="11" type="ORF">HOLleu_37374</name>
</gene>
<dbReference type="PROSITE" id="PS51034">
    <property type="entry name" value="ZP_2"/>
    <property type="match status" value="1"/>
</dbReference>
<evidence type="ECO:0000256" key="3">
    <source>
        <dbReference type="ARBA" id="ARBA00023157"/>
    </source>
</evidence>
<dbReference type="InterPro" id="IPR042235">
    <property type="entry name" value="ZP-C_dom"/>
</dbReference>
<keyword evidence="6" id="KW-0472">Membrane</keyword>
<dbReference type="Gene3D" id="2.60.40.4100">
    <property type="entry name" value="Zona pellucida, ZP-C domain"/>
    <property type="match status" value="1"/>
</dbReference>
<feature type="domain" description="ZP" evidence="10">
    <location>
        <begin position="1039"/>
        <end position="1292"/>
    </location>
</feature>
<dbReference type="CDD" id="cd06263">
    <property type="entry name" value="MAM"/>
    <property type="match status" value="2"/>
</dbReference>
<dbReference type="InterPro" id="IPR001190">
    <property type="entry name" value="SRCR"/>
</dbReference>
<feature type="disulfide bond" evidence="5">
    <location>
        <begin position="438"/>
        <end position="448"/>
    </location>
</feature>
<dbReference type="Gene3D" id="3.10.250.10">
    <property type="entry name" value="SRCR-like domain"/>
    <property type="match status" value="4"/>
</dbReference>
<feature type="disulfide bond" evidence="5">
    <location>
        <begin position="848"/>
        <end position="909"/>
    </location>
</feature>
<dbReference type="FunFam" id="3.10.250.10:FF:000001">
    <property type="entry name" value="Lysyl oxidase 4 isoform X1"/>
    <property type="match status" value="1"/>
</dbReference>
<dbReference type="GO" id="GO:0016020">
    <property type="term" value="C:membrane"/>
    <property type="evidence" value="ECO:0007669"/>
    <property type="project" value="InterPro"/>
</dbReference>
<evidence type="ECO:0000259" key="8">
    <source>
        <dbReference type="PROSITE" id="PS50060"/>
    </source>
</evidence>
<feature type="disulfide bond" evidence="5">
    <location>
        <begin position="968"/>
        <end position="1029"/>
    </location>
</feature>
<dbReference type="PROSITE" id="PS50060">
    <property type="entry name" value="MAM_2"/>
    <property type="match status" value="2"/>
</dbReference>
<keyword evidence="6" id="KW-0812">Transmembrane</keyword>
<feature type="domain" description="SRCR" evidence="9">
    <location>
        <begin position="930"/>
        <end position="1030"/>
    </location>
</feature>
<dbReference type="SUPFAM" id="SSF49899">
    <property type="entry name" value="Concanavalin A-like lectins/glucanases"/>
    <property type="match status" value="2"/>
</dbReference>
<keyword evidence="4" id="KW-0325">Glycoprotein</keyword>
<dbReference type="PROSITE" id="PS50287">
    <property type="entry name" value="SRCR_2"/>
    <property type="match status" value="4"/>
</dbReference>
<feature type="signal peptide" evidence="7">
    <location>
        <begin position="1"/>
        <end position="19"/>
    </location>
</feature>
<dbReference type="Pfam" id="PF00629">
    <property type="entry name" value="MAM"/>
    <property type="match status" value="2"/>
</dbReference>
<feature type="domain" description="SRCR" evidence="9">
    <location>
        <begin position="811"/>
        <end position="910"/>
    </location>
</feature>
<protein>
    <submittedName>
        <fullName evidence="11">Deleted in malignant brain tumors 1 protein</fullName>
    </submittedName>
</protein>
<dbReference type="FunFam" id="3.10.250.10:FF:000006">
    <property type="entry name" value="neurotrypsin isoform X2"/>
    <property type="match status" value="2"/>
</dbReference>
<dbReference type="SUPFAM" id="SSF56487">
    <property type="entry name" value="SRCR-like"/>
    <property type="match status" value="4"/>
</dbReference>
<feature type="disulfide bond" evidence="5">
    <location>
        <begin position="955"/>
        <end position="1019"/>
    </location>
</feature>
<dbReference type="Pfam" id="PF00530">
    <property type="entry name" value="SRCR"/>
    <property type="match status" value="4"/>
</dbReference>
<evidence type="ECO:0000313" key="12">
    <source>
        <dbReference type="Proteomes" id="UP001152320"/>
    </source>
</evidence>
<evidence type="ECO:0000259" key="10">
    <source>
        <dbReference type="PROSITE" id="PS51034"/>
    </source>
</evidence>
<keyword evidence="1 7" id="KW-0732">Signal</keyword>
<dbReference type="OrthoDB" id="536948at2759"/>
<dbReference type="SMART" id="SM00241">
    <property type="entry name" value="ZP"/>
    <property type="match status" value="1"/>
</dbReference>
<evidence type="ECO:0000313" key="11">
    <source>
        <dbReference type="EMBL" id="KAJ8022468.1"/>
    </source>
</evidence>
<feature type="domain" description="SRCR" evidence="9">
    <location>
        <begin position="237"/>
        <end position="336"/>
    </location>
</feature>
<feature type="disulfide bond" evidence="5">
    <location>
        <begin position="394"/>
        <end position="458"/>
    </location>
</feature>
<dbReference type="InterPro" id="IPR055355">
    <property type="entry name" value="ZP-C"/>
</dbReference>
<sequence>MLFLRVFLCLVYFATVSEASWWTTYSPYTMVLDNTNQGGNCTFESGMCGYYDLTYPYVWTRRQGSTASLNTGPTGDHTTGTGYYIYIETSSGPSYWTARLTSSSQDATDNEGLCLVFFYHMFGESIHTLNVFINSDGSESLIFSRSQNLGNTWWRTTAHFQTSSNWQIIFEGIKGSSFTGDIAVDDISFRPGACPTPDWPTTQPVQTDAPTTFYHYYYDWWSTDLPTVTPWGDIQGIRLAGGDFRSGRVEVLYNGEWGTVCDDAWDLIDADVVCRQLGFENAIQSYSNAYFGQGSGRIWMDEVGCFGYESSISNCNHNGFGVHDCSHSEDAGVLCGDVVITSATTTFHHYYDWWTTDFPAVTFWGEIQGIRLADGTSSSGRVEVLYNGEWGTICDDNWYWNEAQVACRQLGYPGVVALYHNAYFGQGTGRIWMDGLNCYGSESSLSDCSHNGFGKHDCGHYEDAGVTCGGWTTTADFPTITPRCHCDYWCSWYGECCDYCKVTTDGGGPPVETTTMDTTPMCHCNYWCVWNDECCGYCKGWFTITPELTTTVTTPGCHCNSWCTWYNECCYYCRGWYTITETTPFAQPTQLNCTFEYDTCGYYQRYDDDFNWTRHRGSTGSSNTGPSGDHTTGTGWYMYVETSSPVENNWSAKLSSSSQDSTDQWGFCLIFYYHMYGSSVGTLNVYISSGTDNSLVFSRSQNKGDRWWKASVHFISYSDWQVTFEAIDGNSFTGDIAIDDISFITGPCLTQDFTTMDTTTTDFSTTTLPVSPWCHCDYWCVWYDECCRYCQGWYTTPPGWQTPPGGNIDGIRLVNGTGNDGRVEVLYNGQWGTICDDGWDIADAEVACRELGFPFAIRSFGNARFGAGYGPIWMDDVNCNGYEWSLSECRHSGFGNHNCYHGEDAGVECAGAYTTISPTVTETLVSPDPIRLVDGTTAYEGRVEVLHNGIWGTVCDDSWDMNEARVVCRQLGYRDAVDALHSAYFGSGTGPIWLDDLHCSGSETSLDQCPHRGYGSHNCGHYEDASVRCTDPGEHIILSCGPSSFQVDIPKQLIDGTYYANDFYLSGAPHDYNCRGFYNGNLYISLNSSLTGCGTRFFDNGNEILYENVIEINPSDGNSIVDFLGVEIPITCEYNSSEKVHTHFKTLAELIRKTAKGSFEFDFAIYTDISYAVRYYSYPVETRLNEELYFRAELIKSASNLEIHLRSCRATPSPDYDDAVVYEFIRAGCGINNAPVRVLTPNRPTQADFEITSFRFRRDLGNPESQVWVHCEVVVCDVNDTYSECRQGCEQSRHRRSAEAPPLKVKRMVQGPILFKGEVNGESEPLMRTDNNNDSPSIFTTILSAVSLVMLIGLVVMGVALGKVIRNSTQRGYQPVPNPSGITTA</sequence>
<keyword evidence="6" id="KW-1133">Transmembrane helix</keyword>
<feature type="domain" description="MAM" evidence="8">
    <location>
        <begin position="39"/>
        <end position="196"/>
    </location>
</feature>
<feature type="disulfide bond" evidence="5">
    <location>
        <begin position="261"/>
        <end position="325"/>
    </location>
</feature>
<dbReference type="SMART" id="SM00137">
    <property type="entry name" value="MAM"/>
    <property type="match status" value="2"/>
</dbReference>
<dbReference type="Pfam" id="PF23344">
    <property type="entry name" value="ZP-N"/>
    <property type="match status" value="1"/>
</dbReference>
<dbReference type="SMART" id="SM00202">
    <property type="entry name" value="SR"/>
    <property type="match status" value="4"/>
</dbReference>
<evidence type="ECO:0000259" key="9">
    <source>
        <dbReference type="PROSITE" id="PS50287"/>
    </source>
</evidence>
<dbReference type="InterPro" id="IPR013320">
    <property type="entry name" value="ConA-like_dom_sf"/>
</dbReference>